<keyword evidence="3" id="KW-1185">Reference proteome</keyword>
<reference evidence="2" key="2">
    <citation type="submission" date="2021-09" db="EMBL/GenBank/DDBJ databases">
        <authorList>
            <person name="Jia N."/>
            <person name="Wang J."/>
            <person name="Shi W."/>
            <person name="Du L."/>
            <person name="Sun Y."/>
            <person name="Zhan W."/>
            <person name="Jiang J."/>
            <person name="Wang Q."/>
            <person name="Zhang B."/>
            <person name="Ji P."/>
            <person name="Sakyi L.B."/>
            <person name="Cui X."/>
            <person name="Yuan T."/>
            <person name="Jiang B."/>
            <person name="Yang W."/>
            <person name="Lam T.T.-Y."/>
            <person name="Chang Q."/>
            <person name="Ding S."/>
            <person name="Wang X."/>
            <person name="Zhu J."/>
            <person name="Ruan X."/>
            <person name="Zhao L."/>
            <person name="Wei J."/>
            <person name="Que T."/>
            <person name="Du C."/>
            <person name="Cheng J."/>
            <person name="Dai P."/>
            <person name="Han X."/>
            <person name="Huang E."/>
            <person name="Gao Y."/>
            <person name="Liu J."/>
            <person name="Shao H."/>
            <person name="Ye R."/>
            <person name="Li L."/>
            <person name="Wei W."/>
            <person name="Wang X."/>
            <person name="Wang C."/>
            <person name="Huo Q."/>
            <person name="Li W."/>
            <person name="Guo W."/>
            <person name="Chen H."/>
            <person name="Chen S."/>
            <person name="Zhou L."/>
            <person name="Zhou L."/>
            <person name="Ni X."/>
            <person name="Tian J."/>
            <person name="Zhou Y."/>
            <person name="Sheng Y."/>
            <person name="Liu T."/>
            <person name="Pan Y."/>
            <person name="Xia L."/>
            <person name="Li J."/>
            <person name="Zhao F."/>
            <person name="Cao W."/>
        </authorList>
    </citation>
    <scope>NUCLEOTIDE SEQUENCE</scope>
    <source>
        <strain evidence="2">Rsan-2018</strain>
        <tissue evidence="2">Larvae</tissue>
    </source>
</reference>
<comment type="caution">
    <text evidence="2">The sequence shown here is derived from an EMBL/GenBank/DDBJ whole genome shotgun (WGS) entry which is preliminary data.</text>
</comment>
<gene>
    <name evidence="2" type="ORF">HPB52_019238</name>
</gene>
<dbReference type="EMBL" id="JABSTV010001248">
    <property type="protein sequence ID" value="KAH7969521.1"/>
    <property type="molecule type" value="Genomic_DNA"/>
</dbReference>
<feature type="region of interest" description="Disordered" evidence="1">
    <location>
        <begin position="1"/>
        <end position="33"/>
    </location>
</feature>
<evidence type="ECO:0000256" key="1">
    <source>
        <dbReference type="SAM" id="MobiDB-lite"/>
    </source>
</evidence>
<name>A0A9D4Q841_RHISA</name>
<sequence length="67" mass="7840">MAHRHLNRTASLTSTAHHGRRQGGVECHPRDDGRMQLDDLNEDCWRMVRRHLMLDDVEEAVIHTEIL</sequence>
<evidence type="ECO:0000313" key="2">
    <source>
        <dbReference type="EMBL" id="KAH7969521.1"/>
    </source>
</evidence>
<proteinExistence type="predicted"/>
<protein>
    <submittedName>
        <fullName evidence="2">Uncharacterized protein</fullName>
    </submittedName>
</protein>
<dbReference type="AlphaFoldDB" id="A0A9D4Q841"/>
<dbReference type="Proteomes" id="UP000821837">
    <property type="component" value="Unassembled WGS sequence"/>
</dbReference>
<reference evidence="2" key="1">
    <citation type="journal article" date="2020" name="Cell">
        <title>Large-Scale Comparative Analyses of Tick Genomes Elucidate Their Genetic Diversity and Vector Capacities.</title>
        <authorList>
            <consortium name="Tick Genome and Microbiome Consortium (TIGMIC)"/>
            <person name="Jia N."/>
            <person name="Wang J."/>
            <person name="Shi W."/>
            <person name="Du L."/>
            <person name="Sun Y."/>
            <person name="Zhan W."/>
            <person name="Jiang J.F."/>
            <person name="Wang Q."/>
            <person name="Zhang B."/>
            <person name="Ji P."/>
            <person name="Bell-Sakyi L."/>
            <person name="Cui X.M."/>
            <person name="Yuan T.T."/>
            <person name="Jiang B.G."/>
            <person name="Yang W.F."/>
            <person name="Lam T.T."/>
            <person name="Chang Q.C."/>
            <person name="Ding S.J."/>
            <person name="Wang X.J."/>
            <person name="Zhu J.G."/>
            <person name="Ruan X.D."/>
            <person name="Zhao L."/>
            <person name="Wei J.T."/>
            <person name="Ye R.Z."/>
            <person name="Que T.C."/>
            <person name="Du C.H."/>
            <person name="Zhou Y.H."/>
            <person name="Cheng J.X."/>
            <person name="Dai P.F."/>
            <person name="Guo W.B."/>
            <person name="Han X.H."/>
            <person name="Huang E.J."/>
            <person name="Li L.F."/>
            <person name="Wei W."/>
            <person name="Gao Y.C."/>
            <person name="Liu J.Z."/>
            <person name="Shao H.Z."/>
            <person name="Wang X."/>
            <person name="Wang C.C."/>
            <person name="Yang T.C."/>
            <person name="Huo Q.B."/>
            <person name="Li W."/>
            <person name="Chen H.Y."/>
            <person name="Chen S.E."/>
            <person name="Zhou L.G."/>
            <person name="Ni X.B."/>
            <person name="Tian J.H."/>
            <person name="Sheng Y."/>
            <person name="Liu T."/>
            <person name="Pan Y.S."/>
            <person name="Xia L.Y."/>
            <person name="Li J."/>
            <person name="Zhao F."/>
            <person name="Cao W.C."/>
        </authorList>
    </citation>
    <scope>NUCLEOTIDE SEQUENCE</scope>
    <source>
        <strain evidence="2">Rsan-2018</strain>
    </source>
</reference>
<evidence type="ECO:0000313" key="3">
    <source>
        <dbReference type="Proteomes" id="UP000821837"/>
    </source>
</evidence>
<accession>A0A9D4Q841</accession>
<organism evidence="2 3">
    <name type="scientific">Rhipicephalus sanguineus</name>
    <name type="common">Brown dog tick</name>
    <name type="synonym">Ixodes sanguineus</name>
    <dbReference type="NCBI Taxonomy" id="34632"/>
    <lineage>
        <taxon>Eukaryota</taxon>
        <taxon>Metazoa</taxon>
        <taxon>Ecdysozoa</taxon>
        <taxon>Arthropoda</taxon>
        <taxon>Chelicerata</taxon>
        <taxon>Arachnida</taxon>
        <taxon>Acari</taxon>
        <taxon>Parasitiformes</taxon>
        <taxon>Ixodida</taxon>
        <taxon>Ixodoidea</taxon>
        <taxon>Ixodidae</taxon>
        <taxon>Rhipicephalinae</taxon>
        <taxon>Rhipicephalus</taxon>
        <taxon>Rhipicephalus</taxon>
    </lineage>
</organism>